<dbReference type="Gene3D" id="3.10.450.50">
    <property type="match status" value="1"/>
</dbReference>
<evidence type="ECO:0000313" key="3">
    <source>
        <dbReference type="Proteomes" id="UP000245137"/>
    </source>
</evidence>
<proteinExistence type="predicted"/>
<evidence type="ECO:0000313" key="4">
    <source>
        <dbReference type="Proteomes" id="UP000316781"/>
    </source>
</evidence>
<dbReference type="PANTHER" id="PTHR38436:SF1">
    <property type="entry name" value="ESTER CYCLASE"/>
    <property type="match status" value="1"/>
</dbReference>
<keyword evidence="3" id="KW-1185">Reference proteome</keyword>
<evidence type="ECO:0000313" key="2">
    <source>
        <dbReference type="EMBL" id="TRL23204.1"/>
    </source>
</evidence>
<name>A0A2U1SU46_METSR</name>
<dbReference type="SUPFAM" id="SSF54427">
    <property type="entry name" value="NTF2-like"/>
    <property type="match status" value="1"/>
</dbReference>
<organism evidence="1 3">
    <name type="scientific">Methylosinus sporium</name>
    <dbReference type="NCBI Taxonomy" id="428"/>
    <lineage>
        <taxon>Bacteria</taxon>
        <taxon>Pseudomonadati</taxon>
        <taxon>Pseudomonadota</taxon>
        <taxon>Alphaproteobacteria</taxon>
        <taxon>Hyphomicrobiales</taxon>
        <taxon>Methylocystaceae</taxon>
        <taxon>Methylosinus</taxon>
    </lineage>
</organism>
<reference evidence="1" key="2">
    <citation type="submission" date="2018-02" db="EMBL/GenBank/DDBJ databases">
        <authorList>
            <person name="Cohen D.B."/>
            <person name="Kent A.D."/>
        </authorList>
    </citation>
    <scope>NUCLEOTIDE SEQUENCE</scope>
    <source>
        <strain evidence="1">DSM 17706</strain>
    </source>
</reference>
<dbReference type="Proteomes" id="UP000316781">
    <property type="component" value="Unassembled WGS sequence"/>
</dbReference>
<dbReference type="EMBL" id="VJMF01000121">
    <property type="protein sequence ID" value="TRL23204.1"/>
    <property type="molecule type" value="Genomic_DNA"/>
</dbReference>
<gene>
    <name evidence="1" type="ORF">C5689_04945</name>
    <name evidence="2" type="ORF">FM996_21045</name>
</gene>
<accession>A0A2U1SU46</accession>
<dbReference type="InterPro" id="IPR032710">
    <property type="entry name" value="NTF2-like_dom_sf"/>
</dbReference>
<protein>
    <submittedName>
        <fullName evidence="1">Ester cyclase</fullName>
    </submittedName>
</protein>
<dbReference type="Proteomes" id="UP000245137">
    <property type="component" value="Unassembled WGS sequence"/>
</dbReference>
<comment type="caution">
    <text evidence="1">The sequence shown here is derived from an EMBL/GenBank/DDBJ whole genome shotgun (WGS) entry which is preliminary data.</text>
</comment>
<dbReference type="EMBL" id="PUIV01000004">
    <property type="protein sequence ID" value="PWB95135.1"/>
    <property type="molecule type" value="Genomic_DNA"/>
</dbReference>
<dbReference type="PANTHER" id="PTHR38436">
    <property type="entry name" value="POLYKETIDE CYCLASE SNOAL-LIKE DOMAIN"/>
    <property type="match status" value="1"/>
</dbReference>
<dbReference type="Pfam" id="PF07366">
    <property type="entry name" value="SnoaL"/>
    <property type="match status" value="1"/>
</dbReference>
<reference evidence="1 3" key="1">
    <citation type="journal article" date="2018" name="Appl. Microbiol. Biotechnol.">
        <title>Co-cultivation of the strictly anaerobic methanogen Methanosarcina barkeri with aerobic methanotrophs in an oxygen-limited membrane bioreactor.</title>
        <authorList>
            <person name="In 't Zandt M.H."/>
            <person name="van den Bosch T.J.M."/>
            <person name="Rijkers R."/>
            <person name="van Kessel M.A.H.J."/>
            <person name="Jetten M.S.M."/>
            <person name="Welte C.U."/>
        </authorList>
    </citation>
    <scope>NUCLEOTIDE SEQUENCE [LARGE SCALE GENOMIC DNA]</scope>
    <source>
        <strain evidence="1 3">DSM 17706</strain>
    </source>
</reference>
<reference evidence="2 4" key="3">
    <citation type="submission" date="2019-07" db="EMBL/GenBank/DDBJ databases">
        <title>Ln-dependent methylotrophs.</title>
        <authorList>
            <person name="Tani A."/>
        </authorList>
    </citation>
    <scope>NUCLEOTIDE SEQUENCE [LARGE SCALE GENOMIC DNA]</scope>
    <source>
        <strain evidence="2 4">SM89A</strain>
    </source>
</reference>
<sequence>MQKDSMLSMESAMTPAELVEGLYEDCLNKRQLDRLAEYLAAEFIGANGESGPEGFRRTIERIVSAFPDLRFEIEDLFAADEKVCLRWRFQAAQLGPLAGVAPSGKTVVQEGIAIYHAAGGKLSRAWLQVDRLGVLQQIGAVTL</sequence>
<dbReference type="GO" id="GO:0030638">
    <property type="term" value="P:polyketide metabolic process"/>
    <property type="evidence" value="ECO:0007669"/>
    <property type="project" value="InterPro"/>
</dbReference>
<dbReference type="InterPro" id="IPR009959">
    <property type="entry name" value="Cyclase_SnoaL-like"/>
</dbReference>
<evidence type="ECO:0000313" key="1">
    <source>
        <dbReference type="EMBL" id="PWB95135.1"/>
    </source>
</evidence>
<dbReference type="AlphaFoldDB" id="A0A2U1SU46"/>